<evidence type="ECO:0000256" key="2">
    <source>
        <dbReference type="ARBA" id="ARBA00022598"/>
    </source>
</evidence>
<dbReference type="Pfam" id="PF13193">
    <property type="entry name" value="AMP-binding_C"/>
    <property type="match status" value="1"/>
</dbReference>
<keyword evidence="3" id="KW-0812">Transmembrane</keyword>
<evidence type="ECO:0000259" key="4">
    <source>
        <dbReference type="Pfam" id="PF00501"/>
    </source>
</evidence>
<evidence type="ECO:0000259" key="5">
    <source>
        <dbReference type="Pfam" id="PF13193"/>
    </source>
</evidence>
<dbReference type="InterPro" id="IPR042099">
    <property type="entry name" value="ANL_N_sf"/>
</dbReference>
<dbReference type="Gene3D" id="3.30.300.30">
    <property type="match status" value="1"/>
</dbReference>
<accession>A0A1N7NH48</accession>
<dbReference type="CDD" id="cd05936">
    <property type="entry name" value="FC-FACS_FadD_like"/>
    <property type="match status" value="1"/>
</dbReference>
<dbReference type="STRING" id="252246.SAMN05421799_108120"/>
<dbReference type="Gene3D" id="3.40.50.12780">
    <property type="entry name" value="N-terminal domain of ligase-like"/>
    <property type="match status" value="1"/>
</dbReference>
<dbReference type="EMBL" id="FTOO01000008">
    <property type="protein sequence ID" value="SIS97581.1"/>
    <property type="molecule type" value="Genomic_DNA"/>
</dbReference>
<keyword evidence="7" id="KW-1185">Reference proteome</keyword>
<dbReference type="InterPro" id="IPR050237">
    <property type="entry name" value="ATP-dep_AMP-bd_enzyme"/>
</dbReference>
<dbReference type="RefSeq" id="WP_076347774.1">
    <property type="nucleotide sequence ID" value="NZ_FTOO01000008.1"/>
</dbReference>
<evidence type="ECO:0000256" key="3">
    <source>
        <dbReference type="SAM" id="Phobius"/>
    </source>
</evidence>
<evidence type="ECO:0000313" key="7">
    <source>
        <dbReference type="Proteomes" id="UP000186156"/>
    </source>
</evidence>
<dbReference type="InterPro" id="IPR000873">
    <property type="entry name" value="AMP-dep_synth/lig_dom"/>
</dbReference>
<dbReference type="Proteomes" id="UP000186156">
    <property type="component" value="Unassembled WGS sequence"/>
</dbReference>
<feature type="domain" description="AMP-dependent synthetase/ligase" evidence="4">
    <location>
        <begin position="30"/>
        <end position="415"/>
    </location>
</feature>
<dbReference type="FunFam" id="3.40.50.12780:FF:000003">
    <property type="entry name" value="Long-chain-fatty-acid--CoA ligase FadD"/>
    <property type="match status" value="1"/>
</dbReference>
<comment type="similarity">
    <text evidence="1">Belongs to the ATP-dependent AMP-binding enzyme family.</text>
</comment>
<gene>
    <name evidence="6" type="ORF">SAMN05421799_108120</name>
</gene>
<dbReference type="Pfam" id="PF00501">
    <property type="entry name" value="AMP-binding"/>
    <property type="match status" value="1"/>
</dbReference>
<evidence type="ECO:0000256" key="1">
    <source>
        <dbReference type="ARBA" id="ARBA00006432"/>
    </source>
</evidence>
<dbReference type="PANTHER" id="PTHR43767:SF9">
    <property type="entry name" value="LONG-CHAIN-FATTY-ACID--COA LIGASE"/>
    <property type="match status" value="1"/>
</dbReference>
<dbReference type="AlphaFoldDB" id="A0A1N7NH48"/>
<dbReference type="NCBIfam" id="NF004837">
    <property type="entry name" value="PRK06187.1"/>
    <property type="match status" value="1"/>
</dbReference>
<dbReference type="InterPro" id="IPR045851">
    <property type="entry name" value="AMP-bd_C_sf"/>
</dbReference>
<name>A0A1N7NH48_9BACL</name>
<proteinExistence type="inferred from homology"/>
<feature type="domain" description="AMP-binding enzyme C-terminal" evidence="5">
    <location>
        <begin position="465"/>
        <end position="540"/>
    </location>
</feature>
<keyword evidence="2" id="KW-0436">Ligase</keyword>
<dbReference type="InterPro" id="IPR020845">
    <property type="entry name" value="AMP-binding_CS"/>
</dbReference>
<keyword evidence="3" id="KW-0472">Membrane</keyword>
<dbReference type="GO" id="GO:0016877">
    <property type="term" value="F:ligase activity, forming carbon-sulfur bonds"/>
    <property type="evidence" value="ECO:0007669"/>
    <property type="project" value="UniProtKB-ARBA"/>
</dbReference>
<feature type="transmembrane region" description="Helical" evidence="3">
    <location>
        <begin position="250"/>
        <end position="271"/>
    </location>
</feature>
<dbReference type="PANTHER" id="PTHR43767">
    <property type="entry name" value="LONG-CHAIN-FATTY-ACID--COA LIGASE"/>
    <property type="match status" value="1"/>
</dbReference>
<dbReference type="FunFam" id="3.30.300.30:FF:000008">
    <property type="entry name" value="2,3-dihydroxybenzoate-AMP ligase"/>
    <property type="match status" value="1"/>
</dbReference>
<dbReference type="PROSITE" id="PS00455">
    <property type="entry name" value="AMP_BINDING"/>
    <property type="match status" value="1"/>
</dbReference>
<evidence type="ECO:0000313" key="6">
    <source>
        <dbReference type="EMBL" id="SIS97581.1"/>
    </source>
</evidence>
<reference evidence="7" key="1">
    <citation type="submission" date="2017-01" db="EMBL/GenBank/DDBJ databases">
        <authorList>
            <person name="Varghese N."/>
            <person name="Submissions S."/>
        </authorList>
    </citation>
    <scope>NUCLEOTIDE SEQUENCE [LARGE SCALE GENOMIC DNA]</scope>
    <source>
        <strain evidence="7">DSM 16176</strain>
    </source>
</reference>
<dbReference type="InterPro" id="IPR025110">
    <property type="entry name" value="AMP-bd_C"/>
</dbReference>
<organism evidence="6 7">
    <name type="scientific">Alicyclobacillus vulcanalis</name>
    <dbReference type="NCBI Taxonomy" id="252246"/>
    <lineage>
        <taxon>Bacteria</taxon>
        <taxon>Bacillati</taxon>
        <taxon>Bacillota</taxon>
        <taxon>Bacilli</taxon>
        <taxon>Bacillales</taxon>
        <taxon>Alicyclobacillaceae</taxon>
        <taxon>Alicyclobacillus</taxon>
    </lineage>
</organism>
<protein>
    <submittedName>
        <fullName evidence="6">Long-chain acyl-CoA synthetase</fullName>
    </submittedName>
</protein>
<keyword evidence="3" id="KW-1133">Transmembrane helix</keyword>
<dbReference type="SUPFAM" id="SSF56801">
    <property type="entry name" value="Acetyl-CoA synthetase-like"/>
    <property type="match status" value="1"/>
</dbReference>
<sequence length="554" mass="62373">MERPWLKHYPPEVPSTYDYPRENLASFLLHSAEAYPDRPALWFFGYKMTYRDLLDACCRFANAMRAIPLNKGDRLAIMLPNCPQAVIAYYGALLAGLTVVQHNPMYTPRELKHQLEDCGARVLVTLDELWSRVEAVEGELPVEYYVVTSIRDYLPPVKSLLYPLQQSRQGGVPKVPYGERVLAWKHCLNSATPEVPRVEIDPLEDVALIQYTGGTTGTPKGAMLTHYNLVSNAIQSSLWTYKLQRGKERYLAVLPFFHVFGMTVLMNQSMYTGGMLILVPRFQAEQVLKLIHEFKPTVFPGTPTMYIALMNHPNRSRYDLSSIEVCVSGAAPLPHEVQAQWEKLTGGKLVEGYGLTEASPITHANNFWAARKPGSIGIPFPDTEARVVDPDGNPLPVGEIGELAVRGPQVMKGYWNRPDETASVLRNGWLYTGDLAKMDEDGYFYIVDRKKDIIIAGGYNIYPREVEEVLYEHPAVAEAAVVGVEDPYRGQTVKAFIQLKPGMQVTEQELDDWCRANLAAYKVPRAYEFRDSLPKSAVGKILRRALTEETTRQA</sequence>